<dbReference type="PANTHER" id="PTHR33689">
    <property type="entry name" value="FAS-BINDING FACTOR 1"/>
    <property type="match status" value="1"/>
</dbReference>
<dbReference type="GO" id="GO:0090162">
    <property type="term" value="P:establishment of epithelial cell polarity"/>
    <property type="evidence" value="ECO:0007669"/>
    <property type="project" value="InterPro"/>
</dbReference>
<feature type="compositionally biased region" description="Basic and acidic residues" evidence="2">
    <location>
        <begin position="148"/>
        <end position="157"/>
    </location>
</feature>
<sequence length="875" mass="97231">MLPARISGAKRRGLLSLKKSPLDDDFFSKLAQEADQEEEETSDVSEADPMVLLESMKDTDDMDADLFGSKRKTSSTPASAGPRGPEAENAPADWSSPAGPRGPAPKRGELTFDDEGDDLMEALGFGESPKRPAEVSAGGGQSEAPPPVERRLDEILSRGRSPQPERPASQEKRLPAEQNLATKETEQSLITEDPGAAAEEEDFTFGRYQPTRPSSLERPQARTPPARFSTEDVNGASSVSTGASDWLGLKGEGPGPRRTGEDDWLADALTRKRGRPTERAAAQQRPLQTGQEVGLDSSLSHSKHGSPASRRRPEETPTQPQPCISPSPLEIGHGMAGPAHHSHPVEEVQAEQRLRDSGVETGPLCAQREEAREPVAQATALQRETQVDALQRDRDQTLLHTDIAHRRHSHSYTLTTHSLHTQVELLQEALAEQEAQRQQERDEFQRRLGNMQRDRDTELKRLQEIQRVSLLQMKREHEEQLQRLRRQKDEEINAMTTSTSHSRSVTTVMEQMEHMSRRLGDLSSRIQSSQEHVTQGLEQEAQQRQEQHRVLQEHLTQQERMMREERSRLKEVITKMETQLAEQQRQLEKERWRVAADQARVESAQRALEEERRSLTQRMSLEREELDRAKSALVEEQQAVMLLSEEERRKMAAEWSRFHGQEKIRQERETQEQTDLRRRASEARLREEALSGEGDSARTERGAGARERASERRCAASEDPRSGAGGVQQARLGEVRGRGTGLAGGQARGGGPLRTPARDPRPGGEPASAGAEPAPGADQNNQSSQRGGGTQAGPYPPLALPPAPLLPDFGPWIGSVHLASAIVAPLPRSPGSTEMQARLALIRSTAEKDQDFLQDEQFFLETLKKEPNHSALHTA</sequence>
<feature type="coiled-coil region" evidence="1">
    <location>
        <begin position="555"/>
        <end position="646"/>
    </location>
</feature>
<dbReference type="InterPro" id="IPR033561">
    <property type="entry name" value="FBF1"/>
</dbReference>
<proteinExistence type="predicted"/>
<dbReference type="GO" id="GO:0036064">
    <property type="term" value="C:ciliary basal body"/>
    <property type="evidence" value="ECO:0007669"/>
    <property type="project" value="TreeGrafter"/>
</dbReference>
<feature type="coiled-coil region" evidence="1">
    <location>
        <begin position="467"/>
        <end position="494"/>
    </location>
</feature>
<gene>
    <name evidence="4" type="ORF">AAFF_G00264650</name>
</gene>
<feature type="compositionally biased region" description="Gly residues" evidence="2">
    <location>
        <begin position="738"/>
        <end position="752"/>
    </location>
</feature>
<protein>
    <recommendedName>
        <fullName evidence="3">Fas-binding factor 1 C-terminal domain-containing protein</fullName>
    </recommendedName>
</protein>
<keyword evidence="5" id="KW-1185">Reference proteome</keyword>
<evidence type="ECO:0000259" key="3">
    <source>
        <dbReference type="Pfam" id="PF21007"/>
    </source>
</evidence>
<dbReference type="EMBL" id="JAINUG010000360">
    <property type="protein sequence ID" value="KAJ8377237.1"/>
    <property type="molecule type" value="Genomic_DNA"/>
</dbReference>
<comment type="caution">
    <text evidence="4">The sequence shown here is derived from an EMBL/GenBank/DDBJ whole genome shotgun (WGS) entry which is preliminary data.</text>
</comment>
<dbReference type="AlphaFoldDB" id="A0AAD7RBP0"/>
<organism evidence="4 5">
    <name type="scientific">Aldrovandia affinis</name>
    <dbReference type="NCBI Taxonomy" id="143900"/>
    <lineage>
        <taxon>Eukaryota</taxon>
        <taxon>Metazoa</taxon>
        <taxon>Chordata</taxon>
        <taxon>Craniata</taxon>
        <taxon>Vertebrata</taxon>
        <taxon>Euteleostomi</taxon>
        <taxon>Actinopterygii</taxon>
        <taxon>Neopterygii</taxon>
        <taxon>Teleostei</taxon>
        <taxon>Notacanthiformes</taxon>
        <taxon>Halosauridae</taxon>
        <taxon>Aldrovandia</taxon>
    </lineage>
</organism>
<name>A0AAD7RBP0_9TELE</name>
<dbReference type="Pfam" id="PF21007">
    <property type="entry name" value="FBF1"/>
    <property type="match status" value="1"/>
</dbReference>
<feature type="compositionally biased region" description="Acidic residues" evidence="2">
    <location>
        <begin position="34"/>
        <end position="46"/>
    </location>
</feature>
<feature type="compositionally biased region" description="Basic and acidic residues" evidence="2">
    <location>
        <begin position="656"/>
        <end position="721"/>
    </location>
</feature>
<accession>A0AAD7RBP0</accession>
<evidence type="ECO:0000256" key="2">
    <source>
        <dbReference type="SAM" id="MobiDB-lite"/>
    </source>
</evidence>
<feature type="domain" description="Fas-binding factor 1 C-terminal" evidence="3">
    <location>
        <begin position="418"/>
        <end position="683"/>
    </location>
</feature>
<feature type="compositionally biased region" description="Polar residues" evidence="2">
    <location>
        <begin position="179"/>
        <end position="190"/>
    </location>
</feature>
<evidence type="ECO:0000313" key="4">
    <source>
        <dbReference type="EMBL" id="KAJ8377237.1"/>
    </source>
</evidence>
<dbReference type="Proteomes" id="UP001221898">
    <property type="component" value="Unassembled WGS sequence"/>
</dbReference>
<feature type="compositionally biased region" description="Acidic residues" evidence="2">
    <location>
        <begin position="111"/>
        <end position="120"/>
    </location>
</feature>
<feature type="compositionally biased region" description="Basic and acidic residues" evidence="2">
    <location>
        <begin position="343"/>
        <end position="355"/>
    </location>
</feature>
<feature type="region of interest" description="Disordered" evidence="2">
    <location>
        <begin position="28"/>
        <end position="355"/>
    </location>
</feature>
<dbReference type="GO" id="GO:0005814">
    <property type="term" value="C:centriole"/>
    <property type="evidence" value="ECO:0007669"/>
    <property type="project" value="TreeGrafter"/>
</dbReference>
<keyword evidence="1" id="KW-0175">Coiled coil</keyword>
<evidence type="ECO:0000256" key="1">
    <source>
        <dbReference type="SAM" id="Coils"/>
    </source>
</evidence>
<reference evidence="4" key="1">
    <citation type="journal article" date="2023" name="Science">
        <title>Genome structures resolve the early diversification of teleost fishes.</title>
        <authorList>
            <person name="Parey E."/>
            <person name="Louis A."/>
            <person name="Montfort J."/>
            <person name="Bouchez O."/>
            <person name="Roques C."/>
            <person name="Iampietro C."/>
            <person name="Lluch J."/>
            <person name="Castinel A."/>
            <person name="Donnadieu C."/>
            <person name="Desvignes T."/>
            <person name="Floi Bucao C."/>
            <person name="Jouanno E."/>
            <person name="Wen M."/>
            <person name="Mejri S."/>
            <person name="Dirks R."/>
            <person name="Jansen H."/>
            <person name="Henkel C."/>
            <person name="Chen W.J."/>
            <person name="Zahm M."/>
            <person name="Cabau C."/>
            <person name="Klopp C."/>
            <person name="Thompson A.W."/>
            <person name="Robinson-Rechavi M."/>
            <person name="Braasch I."/>
            <person name="Lecointre G."/>
            <person name="Bobe J."/>
            <person name="Postlethwait J.H."/>
            <person name="Berthelot C."/>
            <person name="Roest Crollius H."/>
            <person name="Guiguen Y."/>
        </authorList>
    </citation>
    <scope>NUCLEOTIDE SEQUENCE</scope>
    <source>
        <strain evidence="4">NC1722</strain>
    </source>
</reference>
<dbReference type="InterPro" id="IPR049390">
    <property type="entry name" value="FBF1_C"/>
</dbReference>
<dbReference type="GO" id="GO:0097539">
    <property type="term" value="C:ciliary transition fiber"/>
    <property type="evidence" value="ECO:0007669"/>
    <property type="project" value="InterPro"/>
</dbReference>
<feature type="compositionally biased region" description="Polar residues" evidence="2">
    <location>
        <begin position="231"/>
        <end position="243"/>
    </location>
</feature>
<evidence type="ECO:0000313" key="5">
    <source>
        <dbReference type="Proteomes" id="UP001221898"/>
    </source>
</evidence>
<dbReference type="PANTHER" id="PTHR33689:SF1">
    <property type="entry name" value="FAS-BINDING FACTOR 1"/>
    <property type="match status" value="1"/>
</dbReference>
<feature type="compositionally biased region" description="Low complexity" evidence="2">
    <location>
        <begin position="764"/>
        <end position="777"/>
    </location>
</feature>
<feature type="region of interest" description="Disordered" evidence="2">
    <location>
        <begin position="656"/>
        <end position="799"/>
    </location>
</feature>
<dbReference type="GO" id="GO:0060271">
    <property type="term" value="P:cilium assembly"/>
    <property type="evidence" value="ECO:0007669"/>
    <property type="project" value="InterPro"/>
</dbReference>